<dbReference type="AlphaFoldDB" id="A0A9D2HHB4"/>
<protein>
    <submittedName>
        <fullName evidence="2">GNAT family N-acetyltransferase</fullName>
    </submittedName>
</protein>
<dbReference type="EMBL" id="DWZA01000020">
    <property type="protein sequence ID" value="HJA70323.1"/>
    <property type="molecule type" value="Genomic_DNA"/>
</dbReference>
<organism evidence="2 3">
    <name type="scientific">Candidatus Lachnoclostridium stercoravium</name>
    <dbReference type="NCBI Taxonomy" id="2838633"/>
    <lineage>
        <taxon>Bacteria</taxon>
        <taxon>Bacillati</taxon>
        <taxon>Bacillota</taxon>
        <taxon>Clostridia</taxon>
        <taxon>Lachnospirales</taxon>
        <taxon>Lachnospiraceae</taxon>
    </lineage>
</organism>
<evidence type="ECO:0000259" key="1">
    <source>
        <dbReference type="PROSITE" id="PS51186"/>
    </source>
</evidence>
<sequence>MKLERPEQRFDELYGIYEESFPDSERRTYEDQKKTVEREGCCIRAIEEDGKIVTFLEYWDLESCIFMEYLASTKAWRNKGHGRQLLEACLREAKEKGKPAFLEIEPPTEEDPMTIRRASFYRRLGFCLNHFPYQQPPLKSGDKWKDLMVMSYGTEIEEEKFRAYQKEIYKTVYGQEE</sequence>
<evidence type="ECO:0000313" key="3">
    <source>
        <dbReference type="Proteomes" id="UP000823900"/>
    </source>
</evidence>
<name>A0A9D2HHB4_9FIRM</name>
<dbReference type="Pfam" id="PF00583">
    <property type="entry name" value="Acetyltransf_1"/>
    <property type="match status" value="1"/>
</dbReference>
<comment type="caution">
    <text evidence="2">The sequence shown here is derived from an EMBL/GenBank/DDBJ whole genome shotgun (WGS) entry which is preliminary data.</text>
</comment>
<accession>A0A9D2HHB4</accession>
<dbReference type="PROSITE" id="PS51186">
    <property type="entry name" value="GNAT"/>
    <property type="match status" value="1"/>
</dbReference>
<proteinExistence type="predicted"/>
<gene>
    <name evidence="2" type="ORF">IAA07_01925</name>
</gene>
<reference evidence="2" key="1">
    <citation type="journal article" date="2021" name="PeerJ">
        <title>Extensive microbial diversity within the chicken gut microbiome revealed by metagenomics and culture.</title>
        <authorList>
            <person name="Gilroy R."/>
            <person name="Ravi A."/>
            <person name="Getino M."/>
            <person name="Pursley I."/>
            <person name="Horton D.L."/>
            <person name="Alikhan N.F."/>
            <person name="Baker D."/>
            <person name="Gharbi K."/>
            <person name="Hall N."/>
            <person name="Watson M."/>
            <person name="Adriaenssens E.M."/>
            <person name="Foster-Nyarko E."/>
            <person name="Jarju S."/>
            <person name="Secka A."/>
            <person name="Antonio M."/>
            <person name="Oren A."/>
            <person name="Chaudhuri R.R."/>
            <person name="La Ragione R."/>
            <person name="Hildebrand F."/>
            <person name="Pallen M.J."/>
        </authorList>
    </citation>
    <scope>NUCLEOTIDE SEQUENCE</scope>
    <source>
        <strain evidence="2">CHK178-16964</strain>
    </source>
</reference>
<dbReference type="Proteomes" id="UP000823900">
    <property type="component" value="Unassembled WGS sequence"/>
</dbReference>
<dbReference type="InterPro" id="IPR016181">
    <property type="entry name" value="Acyl_CoA_acyltransferase"/>
</dbReference>
<dbReference type="GO" id="GO:0016747">
    <property type="term" value="F:acyltransferase activity, transferring groups other than amino-acyl groups"/>
    <property type="evidence" value="ECO:0007669"/>
    <property type="project" value="InterPro"/>
</dbReference>
<reference evidence="2" key="2">
    <citation type="submission" date="2021-04" db="EMBL/GenBank/DDBJ databases">
        <authorList>
            <person name="Gilroy R."/>
        </authorList>
    </citation>
    <scope>NUCLEOTIDE SEQUENCE</scope>
    <source>
        <strain evidence="2">CHK178-16964</strain>
    </source>
</reference>
<dbReference type="SUPFAM" id="SSF55729">
    <property type="entry name" value="Acyl-CoA N-acyltransferases (Nat)"/>
    <property type="match status" value="1"/>
</dbReference>
<evidence type="ECO:0000313" key="2">
    <source>
        <dbReference type="EMBL" id="HJA70323.1"/>
    </source>
</evidence>
<feature type="domain" description="N-acetyltransferase" evidence="1">
    <location>
        <begin position="1"/>
        <end position="153"/>
    </location>
</feature>
<dbReference type="Gene3D" id="3.40.630.30">
    <property type="match status" value="1"/>
</dbReference>
<dbReference type="CDD" id="cd04301">
    <property type="entry name" value="NAT_SF"/>
    <property type="match status" value="1"/>
</dbReference>
<dbReference type="InterPro" id="IPR000182">
    <property type="entry name" value="GNAT_dom"/>
</dbReference>